<keyword evidence="5" id="KW-1185">Reference proteome</keyword>
<dbReference type="GO" id="GO:0003958">
    <property type="term" value="F:NADPH-hemoprotein reductase activity"/>
    <property type="evidence" value="ECO:0007669"/>
    <property type="project" value="TreeGrafter"/>
</dbReference>
<evidence type="ECO:0000313" key="5">
    <source>
        <dbReference type="Proteomes" id="UP000007819"/>
    </source>
</evidence>
<evidence type="ECO:0000259" key="3">
    <source>
        <dbReference type="PROSITE" id="PS50902"/>
    </source>
</evidence>
<accession>A0A8R2JSP9</accession>
<dbReference type="InterPro" id="IPR029039">
    <property type="entry name" value="Flavoprotein-like_sf"/>
</dbReference>
<dbReference type="GO" id="GO:0050660">
    <property type="term" value="F:flavin adenine dinucleotide binding"/>
    <property type="evidence" value="ECO:0007669"/>
    <property type="project" value="TreeGrafter"/>
</dbReference>
<dbReference type="EnsemblMetazoa" id="XM_029489694.1">
    <property type="protein sequence ID" value="XP_029345554.1"/>
    <property type="gene ID" value="LOC100164892"/>
</dbReference>
<dbReference type="GO" id="GO:0009725">
    <property type="term" value="P:response to hormone"/>
    <property type="evidence" value="ECO:0007669"/>
    <property type="project" value="TreeGrafter"/>
</dbReference>
<dbReference type="PRINTS" id="PR00369">
    <property type="entry name" value="FLAVODOXIN"/>
</dbReference>
<dbReference type="InterPro" id="IPR001094">
    <property type="entry name" value="Flavdoxin-like"/>
</dbReference>
<dbReference type="AlphaFoldDB" id="A0A8R2JSP9"/>
<dbReference type="Gene3D" id="3.40.50.360">
    <property type="match status" value="1"/>
</dbReference>
<feature type="domain" description="Flavodoxin-like" evidence="3">
    <location>
        <begin position="46"/>
        <end position="177"/>
    </location>
</feature>
<organism evidence="4 5">
    <name type="scientific">Acyrthosiphon pisum</name>
    <name type="common">Pea aphid</name>
    <dbReference type="NCBI Taxonomy" id="7029"/>
    <lineage>
        <taxon>Eukaryota</taxon>
        <taxon>Metazoa</taxon>
        <taxon>Ecdysozoa</taxon>
        <taxon>Arthropoda</taxon>
        <taxon>Hexapoda</taxon>
        <taxon>Insecta</taxon>
        <taxon>Pterygota</taxon>
        <taxon>Neoptera</taxon>
        <taxon>Paraneoptera</taxon>
        <taxon>Hemiptera</taxon>
        <taxon>Sternorrhyncha</taxon>
        <taxon>Aphidomorpha</taxon>
        <taxon>Aphidoidea</taxon>
        <taxon>Aphididae</taxon>
        <taxon>Macrosiphini</taxon>
        <taxon>Acyrthosiphon</taxon>
    </lineage>
</organism>
<dbReference type="GO" id="GO:0010181">
    <property type="term" value="F:FMN binding"/>
    <property type="evidence" value="ECO:0007669"/>
    <property type="project" value="InterPro"/>
</dbReference>
<dbReference type="KEGG" id="api:100164892"/>
<dbReference type="PANTHER" id="PTHR19384:SF17">
    <property type="entry name" value="NADPH--CYTOCHROME P450 REDUCTASE"/>
    <property type="match status" value="1"/>
</dbReference>
<dbReference type="SUPFAM" id="SSF52218">
    <property type="entry name" value="Flavoproteins"/>
    <property type="match status" value="1"/>
</dbReference>
<dbReference type="RefSeq" id="XP_029345554.1">
    <property type="nucleotide sequence ID" value="XM_029489694.1"/>
</dbReference>
<evidence type="ECO:0000256" key="2">
    <source>
        <dbReference type="SAM" id="MobiDB-lite"/>
    </source>
</evidence>
<feature type="compositionally biased region" description="Basic and acidic residues" evidence="2">
    <location>
        <begin position="1"/>
        <end position="17"/>
    </location>
</feature>
<keyword evidence="1" id="KW-0285">Flavoprotein</keyword>
<dbReference type="GO" id="GO:0005829">
    <property type="term" value="C:cytosol"/>
    <property type="evidence" value="ECO:0007669"/>
    <property type="project" value="TreeGrafter"/>
</dbReference>
<reference evidence="5" key="1">
    <citation type="submission" date="2010-06" db="EMBL/GenBank/DDBJ databases">
        <authorList>
            <person name="Jiang H."/>
            <person name="Abraham K."/>
            <person name="Ali S."/>
            <person name="Alsbrooks S.L."/>
            <person name="Anim B.N."/>
            <person name="Anosike U.S."/>
            <person name="Attaway T."/>
            <person name="Bandaranaike D.P."/>
            <person name="Battles P.K."/>
            <person name="Bell S.N."/>
            <person name="Bell A.V."/>
            <person name="Beltran B."/>
            <person name="Bickham C."/>
            <person name="Bustamante Y."/>
            <person name="Caleb T."/>
            <person name="Canada A."/>
            <person name="Cardenas V."/>
            <person name="Carter K."/>
            <person name="Chacko J."/>
            <person name="Chandrabose M.N."/>
            <person name="Chavez D."/>
            <person name="Chavez A."/>
            <person name="Chen L."/>
            <person name="Chu H.-S."/>
            <person name="Claassen K.J."/>
            <person name="Cockrell R."/>
            <person name="Collins M."/>
            <person name="Cooper J.A."/>
            <person name="Cree A."/>
            <person name="Curry S.M."/>
            <person name="Da Y."/>
            <person name="Dao M.D."/>
            <person name="Das B."/>
            <person name="Davila M.-L."/>
            <person name="Davy-Carroll L."/>
            <person name="Denson S."/>
            <person name="Dinh H."/>
            <person name="Ebong V.E."/>
            <person name="Edwards J.R."/>
            <person name="Egan A."/>
            <person name="El-Daye J."/>
            <person name="Escobedo L."/>
            <person name="Fernandez S."/>
            <person name="Fernando P.R."/>
            <person name="Flagg N."/>
            <person name="Forbes L.D."/>
            <person name="Fowler R.G."/>
            <person name="Fu Q."/>
            <person name="Gabisi R.A."/>
            <person name="Ganer J."/>
            <person name="Garbino Pronczuk A."/>
            <person name="Garcia R.M."/>
            <person name="Garner T."/>
            <person name="Garrett T.E."/>
            <person name="Gonzalez D.A."/>
            <person name="Hamid H."/>
            <person name="Hawkins E.S."/>
            <person name="Hirani K."/>
            <person name="Hogues M.E."/>
            <person name="Hollins B."/>
            <person name="Hsiao C.-H."/>
            <person name="Jabil R."/>
            <person name="James M.L."/>
            <person name="Jhangiani S.N."/>
            <person name="Johnson B."/>
            <person name="Johnson Q."/>
            <person name="Joshi V."/>
            <person name="Kalu J.B."/>
            <person name="Kam C."/>
            <person name="Kashfia A."/>
            <person name="Keebler J."/>
            <person name="Kisamo H."/>
            <person name="Kovar C.L."/>
            <person name="Lago L.A."/>
            <person name="Lai C.-Y."/>
            <person name="Laidlaw J."/>
            <person name="Lara F."/>
            <person name="Le T.-K."/>
            <person name="Lee S.L."/>
            <person name="Legall F.H."/>
            <person name="Lemon S.J."/>
            <person name="Lewis L.R."/>
            <person name="Li B."/>
            <person name="Liu Y."/>
            <person name="Liu Y.-S."/>
            <person name="Lopez J."/>
            <person name="Lozado R.J."/>
            <person name="Lu J."/>
            <person name="Madu R.C."/>
            <person name="Maheshwari M."/>
            <person name="Maheshwari R."/>
            <person name="Malloy K."/>
            <person name="Martinez E."/>
            <person name="Mathew T."/>
            <person name="Mercado I.C."/>
            <person name="Mercado C."/>
            <person name="Meyer B."/>
            <person name="Montgomery K."/>
            <person name="Morgan M.B."/>
            <person name="Munidasa M."/>
            <person name="Nazareth L.V."/>
            <person name="Nelson J."/>
            <person name="Ng B.M."/>
            <person name="Nguyen N.B."/>
            <person name="Nguyen P.Q."/>
            <person name="Nguyen T."/>
            <person name="Obregon M."/>
            <person name="Okwuonu G.O."/>
            <person name="Onwere C.G."/>
            <person name="Orozco G."/>
            <person name="Parra A."/>
            <person name="Patel S."/>
            <person name="Patil S."/>
            <person name="Perez A."/>
            <person name="Perez Y."/>
            <person name="Pham C."/>
            <person name="Primus E.L."/>
            <person name="Pu L.-L."/>
            <person name="Puazo M."/>
            <person name="Qin X."/>
            <person name="Quiroz J.B."/>
            <person name="Reese J."/>
            <person name="Richards S."/>
            <person name="Rives C.M."/>
            <person name="Robberts R."/>
            <person name="Ruiz S.J."/>
            <person name="Ruiz M.J."/>
            <person name="Santibanez J."/>
            <person name="Schneider B.W."/>
            <person name="Sisson I."/>
            <person name="Smith M."/>
            <person name="Sodergren E."/>
            <person name="Song X.-Z."/>
            <person name="Song B.B."/>
            <person name="Summersgill H."/>
            <person name="Thelus R."/>
            <person name="Thornton R.D."/>
            <person name="Trejos Z.Y."/>
            <person name="Usmani K."/>
            <person name="Vattathil S."/>
            <person name="Villasana D."/>
            <person name="Walker D.L."/>
            <person name="Wang S."/>
            <person name="Wang K."/>
            <person name="White C.S."/>
            <person name="Williams A.C."/>
            <person name="Williamson J."/>
            <person name="Wilson K."/>
            <person name="Woghiren I.O."/>
            <person name="Woodworth J.R."/>
            <person name="Worley K.C."/>
            <person name="Wright R.A."/>
            <person name="Wu W."/>
            <person name="Young L."/>
            <person name="Zhang L."/>
            <person name="Zhang J."/>
            <person name="Zhu Y."/>
            <person name="Muzny D.M."/>
            <person name="Weinstock G."/>
            <person name="Gibbs R.A."/>
        </authorList>
    </citation>
    <scope>NUCLEOTIDE SEQUENCE [LARGE SCALE GENOMIC DNA]</scope>
    <source>
        <strain evidence="5">LSR1</strain>
    </source>
</reference>
<dbReference type="PROSITE" id="PS50902">
    <property type="entry name" value="FLAVODOXIN_LIKE"/>
    <property type="match status" value="1"/>
</dbReference>
<dbReference type="OrthoDB" id="1856718at2759"/>
<dbReference type="Pfam" id="PF00258">
    <property type="entry name" value="Flavodoxin_1"/>
    <property type="match status" value="1"/>
</dbReference>
<dbReference type="GeneID" id="100164892"/>
<evidence type="ECO:0000313" key="4">
    <source>
        <dbReference type="EnsemblMetazoa" id="XP_029345554.1"/>
    </source>
</evidence>
<name>A0A8R2JSP9_ACYPI</name>
<dbReference type="PANTHER" id="PTHR19384">
    <property type="entry name" value="NITRIC OXIDE SYNTHASE-RELATED"/>
    <property type="match status" value="1"/>
</dbReference>
<sequence>MENPEGDKKSSSSEKKPYTIQPSSSSIEQTSNSSFIKKLKLTGRSLVVFYGSQTGTAEEFAGRLAKEGARYKMKGMVADPKECDMADLVEMKEIQKSLAIFCIATYGEGNPTDNAMDFYDWLQNGNVDLKGLNYAVFGLGNKTYENYNRISIYVDKRLEELGATRVHEIGIGDDDAK</sequence>
<feature type="region of interest" description="Disordered" evidence="2">
    <location>
        <begin position="1"/>
        <end position="26"/>
    </location>
</feature>
<dbReference type="InterPro" id="IPR008254">
    <property type="entry name" value="Flavodoxin/NO_synth"/>
</dbReference>
<reference evidence="4" key="2">
    <citation type="submission" date="2022-06" db="UniProtKB">
        <authorList>
            <consortium name="EnsemblMetazoa"/>
        </authorList>
    </citation>
    <scope>IDENTIFICATION</scope>
</reference>
<protein>
    <recommendedName>
        <fullName evidence="3">Flavodoxin-like domain-containing protein</fullName>
    </recommendedName>
</protein>
<evidence type="ECO:0000256" key="1">
    <source>
        <dbReference type="ARBA" id="ARBA00022630"/>
    </source>
</evidence>
<proteinExistence type="predicted"/>
<dbReference type="Proteomes" id="UP000007819">
    <property type="component" value="Chromosome A2"/>
</dbReference>